<feature type="compositionally biased region" description="Low complexity" evidence="1">
    <location>
        <begin position="176"/>
        <end position="189"/>
    </location>
</feature>
<proteinExistence type="predicted"/>
<reference evidence="3" key="1">
    <citation type="journal article" date="2005" name="Nature">
        <title>The map-based sequence of the rice genome.</title>
        <authorList>
            <consortium name="International rice genome sequencing project (IRGSP)"/>
            <person name="Matsumoto T."/>
            <person name="Wu J."/>
            <person name="Kanamori H."/>
            <person name="Katayose Y."/>
            <person name="Fujisawa M."/>
            <person name="Namiki N."/>
            <person name="Mizuno H."/>
            <person name="Yamamoto K."/>
            <person name="Antonio B.A."/>
            <person name="Baba T."/>
            <person name="Sakata K."/>
            <person name="Nagamura Y."/>
            <person name="Aoki H."/>
            <person name="Arikawa K."/>
            <person name="Arita K."/>
            <person name="Bito T."/>
            <person name="Chiden Y."/>
            <person name="Fujitsuka N."/>
            <person name="Fukunaka R."/>
            <person name="Hamada M."/>
            <person name="Harada C."/>
            <person name="Hayashi A."/>
            <person name="Hijishita S."/>
            <person name="Honda M."/>
            <person name="Hosokawa S."/>
            <person name="Ichikawa Y."/>
            <person name="Idonuma A."/>
            <person name="Iijima M."/>
            <person name="Ikeda M."/>
            <person name="Ikeno M."/>
            <person name="Ito K."/>
            <person name="Ito S."/>
            <person name="Ito T."/>
            <person name="Ito Y."/>
            <person name="Ito Y."/>
            <person name="Iwabuchi A."/>
            <person name="Kamiya K."/>
            <person name="Karasawa W."/>
            <person name="Kurita K."/>
            <person name="Katagiri S."/>
            <person name="Kikuta A."/>
            <person name="Kobayashi H."/>
            <person name="Kobayashi N."/>
            <person name="Machita K."/>
            <person name="Maehara T."/>
            <person name="Masukawa M."/>
            <person name="Mizubayashi T."/>
            <person name="Mukai Y."/>
            <person name="Nagasaki H."/>
            <person name="Nagata Y."/>
            <person name="Naito S."/>
            <person name="Nakashima M."/>
            <person name="Nakama Y."/>
            <person name="Nakamichi Y."/>
            <person name="Nakamura M."/>
            <person name="Meguro A."/>
            <person name="Negishi M."/>
            <person name="Ohta I."/>
            <person name="Ohta T."/>
            <person name="Okamoto M."/>
            <person name="Ono N."/>
            <person name="Saji S."/>
            <person name="Sakaguchi M."/>
            <person name="Sakai K."/>
            <person name="Shibata M."/>
            <person name="Shimokawa T."/>
            <person name="Song J."/>
            <person name="Takazaki Y."/>
            <person name="Terasawa K."/>
            <person name="Tsugane M."/>
            <person name="Tsuji K."/>
            <person name="Ueda S."/>
            <person name="Waki K."/>
            <person name="Yamagata H."/>
            <person name="Yamamoto M."/>
            <person name="Yamamoto S."/>
            <person name="Yamane H."/>
            <person name="Yoshiki S."/>
            <person name="Yoshihara R."/>
            <person name="Yukawa K."/>
            <person name="Zhong H."/>
            <person name="Yano M."/>
            <person name="Yuan Q."/>
            <person name="Ouyang S."/>
            <person name="Liu J."/>
            <person name="Jones K.M."/>
            <person name="Gansberger K."/>
            <person name="Moffat K."/>
            <person name="Hill J."/>
            <person name="Bera J."/>
            <person name="Fadrosh D."/>
            <person name="Jin S."/>
            <person name="Johri S."/>
            <person name="Kim M."/>
            <person name="Overton L."/>
            <person name="Reardon M."/>
            <person name="Tsitrin T."/>
            <person name="Vuong H."/>
            <person name="Weaver B."/>
            <person name="Ciecko A."/>
            <person name="Tallon L."/>
            <person name="Jackson J."/>
            <person name="Pai G."/>
            <person name="Aken S.V."/>
            <person name="Utterback T."/>
            <person name="Reidmuller S."/>
            <person name="Feldblyum T."/>
            <person name="Hsiao J."/>
            <person name="Zismann V."/>
            <person name="Iobst S."/>
            <person name="de Vazeille A.R."/>
            <person name="Buell C.R."/>
            <person name="Ying K."/>
            <person name="Li Y."/>
            <person name="Lu T."/>
            <person name="Huang Y."/>
            <person name="Zhao Q."/>
            <person name="Feng Q."/>
            <person name="Zhang L."/>
            <person name="Zhu J."/>
            <person name="Weng Q."/>
            <person name="Mu J."/>
            <person name="Lu Y."/>
            <person name="Fan D."/>
            <person name="Liu Y."/>
            <person name="Guan J."/>
            <person name="Zhang Y."/>
            <person name="Yu S."/>
            <person name="Liu X."/>
            <person name="Zhang Y."/>
            <person name="Hong G."/>
            <person name="Han B."/>
            <person name="Choisne N."/>
            <person name="Demange N."/>
            <person name="Orjeda G."/>
            <person name="Samain S."/>
            <person name="Cattolico L."/>
            <person name="Pelletier E."/>
            <person name="Couloux A."/>
            <person name="Segurens B."/>
            <person name="Wincker P."/>
            <person name="D'Hont A."/>
            <person name="Scarpelli C."/>
            <person name="Weissenbach J."/>
            <person name="Salanoubat M."/>
            <person name="Quetier F."/>
            <person name="Yu Y."/>
            <person name="Kim H.R."/>
            <person name="Rambo T."/>
            <person name="Currie J."/>
            <person name="Collura K."/>
            <person name="Luo M."/>
            <person name="Yang T."/>
            <person name="Ammiraju J.S.S."/>
            <person name="Engler F."/>
            <person name="Soderlund C."/>
            <person name="Wing R.A."/>
            <person name="Palmer L.E."/>
            <person name="de la Bastide M."/>
            <person name="Spiegel L."/>
            <person name="Nascimento L."/>
            <person name="Zutavern T."/>
            <person name="O'Shaughnessy A."/>
            <person name="Dike S."/>
            <person name="Dedhia N."/>
            <person name="Preston R."/>
            <person name="Balija V."/>
            <person name="McCombie W.R."/>
            <person name="Chow T."/>
            <person name="Chen H."/>
            <person name="Chung M."/>
            <person name="Chen C."/>
            <person name="Shaw J."/>
            <person name="Wu H."/>
            <person name="Hsiao K."/>
            <person name="Chao Y."/>
            <person name="Chu M."/>
            <person name="Cheng C."/>
            <person name="Hour A."/>
            <person name="Lee P."/>
            <person name="Lin S."/>
            <person name="Lin Y."/>
            <person name="Liou J."/>
            <person name="Liu S."/>
            <person name="Hsing Y."/>
            <person name="Raghuvanshi S."/>
            <person name="Mohanty A."/>
            <person name="Bharti A.K."/>
            <person name="Gaur A."/>
            <person name="Gupta V."/>
            <person name="Kumar D."/>
            <person name="Ravi V."/>
            <person name="Vij S."/>
            <person name="Kapur A."/>
            <person name="Khurana P."/>
            <person name="Khurana P."/>
            <person name="Khurana J.P."/>
            <person name="Tyagi A.K."/>
            <person name="Gaikwad K."/>
            <person name="Singh A."/>
            <person name="Dalal V."/>
            <person name="Srivastava S."/>
            <person name="Dixit A."/>
            <person name="Pal A.K."/>
            <person name="Ghazi I.A."/>
            <person name="Yadav M."/>
            <person name="Pandit A."/>
            <person name="Bhargava A."/>
            <person name="Sureshbabu K."/>
            <person name="Batra K."/>
            <person name="Sharma T.R."/>
            <person name="Mohapatra T."/>
            <person name="Singh N.K."/>
            <person name="Messing J."/>
            <person name="Nelson A.B."/>
            <person name="Fuks G."/>
            <person name="Kavchok S."/>
            <person name="Keizer G."/>
            <person name="Linton E."/>
            <person name="Llaca V."/>
            <person name="Song R."/>
            <person name="Tanyolac B."/>
            <person name="Young S."/>
            <person name="Ho-Il K."/>
            <person name="Hahn J.H."/>
            <person name="Sangsakoo G."/>
            <person name="Vanavichit A."/>
            <person name="de Mattos Luiz.A.T."/>
            <person name="Zimmer P.D."/>
            <person name="Malone G."/>
            <person name="Dellagostin O."/>
            <person name="de Oliveira A.C."/>
            <person name="Bevan M."/>
            <person name="Bancroft I."/>
            <person name="Minx P."/>
            <person name="Cordum H."/>
            <person name="Wilson R."/>
            <person name="Cheng Z."/>
            <person name="Jin W."/>
            <person name="Jiang J."/>
            <person name="Leong S.A."/>
            <person name="Iwama H."/>
            <person name="Gojobori T."/>
            <person name="Itoh T."/>
            <person name="Niimura Y."/>
            <person name="Fujii Y."/>
            <person name="Habara T."/>
            <person name="Sakai H."/>
            <person name="Sato Y."/>
            <person name="Wilson G."/>
            <person name="Kumar K."/>
            <person name="McCouch S."/>
            <person name="Juretic N."/>
            <person name="Hoen D."/>
            <person name="Wright S."/>
            <person name="Bruskiewich R."/>
            <person name="Bureau T."/>
            <person name="Miyao A."/>
            <person name="Hirochika H."/>
            <person name="Nishikawa T."/>
            <person name="Kadowaki K."/>
            <person name="Sugiura M."/>
            <person name="Burr B."/>
            <person name="Sasaki T."/>
        </authorList>
    </citation>
    <scope>NUCLEOTIDE SEQUENCE [LARGE SCALE GENOMIC DNA]</scope>
    <source>
        <strain evidence="3">cv. Nipponbare</strain>
    </source>
</reference>
<accession>A0A0P0X348</accession>
<protein>
    <submittedName>
        <fullName evidence="2">Os07g0192550 protein</fullName>
    </submittedName>
</protein>
<evidence type="ECO:0000313" key="2">
    <source>
        <dbReference type="EMBL" id="BAT00440.1"/>
    </source>
</evidence>
<dbReference type="InParanoid" id="A0A0P0X348"/>
<sequence length="204" mass="22947">MSAGSSLSRWLVVNTTMRSPPHADQSPSMKLRRPERVTSLERRSWPSLYDGGGRDRRAARSPVMSREQSMSSMTMMDLLVVSMRSLRRLLLLPTTSRRRRLLKSTSRPSRRTWGRYSSTTRRRWRMWNVRRRHRRSAAPCGGGGAACCSAATDDHHIVAPPNSSATSWPSRMLMTSPSPSSAPSAWSSRASDEHVALRYAFASS</sequence>
<dbReference type="PaxDb" id="39947-A0A0P0X348"/>
<dbReference type="Proteomes" id="UP000059680">
    <property type="component" value="Chromosome 7"/>
</dbReference>
<feature type="compositionally biased region" description="Basic and acidic residues" evidence="1">
    <location>
        <begin position="32"/>
        <end position="44"/>
    </location>
</feature>
<gene>
    <name evidence="2" type="ordered locus">Os07g0192550</name>
    <name evidence="2" type="ORF">OSNPB_070192550</name>
</gene>
<reference evidence="2 3" key="2">
    <citation type="journal article" date="2013" name="Plant Cell Physiol.">
        <title>Rice Annotation Project Database (RAP-DB): an integrative and interactive database for rice genomics.</title>
        <authorList>
            <person name="Sakai H."/>
            <person name="Lee S.S."/>
            <person name="Tanaka T."/>
            <person name="Numa H."/>
            <person name="Kim J."/>
            <person name="Kawahara Y."/>
            <person name="Wakimoto H."/>
            <person name="Yang C.C."/>
            <person name="Iwamoto M."/>
            <person name="Abe T."/>
            <person name="Yamada Y."/>
            <person name="Muto A."/>
            <person name="Inokuchi H."/>
            <person name="Ikemura T."/>
            <person name="Matsumoto T."/>
            <person name="Sasaki T."/>
            <person name="Itoh T."/>
        </authorList>
    </citation>
    <scope>NUCLEOTIDE SEQUENCE [LARGE SCALE GENOMIC DNA]</scope>
    <source>
        <strain evidence="3">cv. Nipponbare</strain>
    </source>
</reference>
<dbReference type="Gramene" id="Os07t0192550-00">
    <property type="protein sequence ID" value="Os07t0192550-00"/>
    <property type="gene ID" value="Os07g0192550"/>
</dbReference>
<evidence type="ECO:0000313" key="3">
    <source>
        <dbReference type="Proteomes" id="UP000059680"/>
    </source>
</evidence>
<feature type="region of interest" description="Disordered" evidence="1">
    <location>
        <begin position="161"/>
        <end position="191"/>
    </location>
</feature>
<dbReference type="AlphaFoldDB" id="A0A0P0X348"/>
<reference evidence="2 3" key="3">
    <citation type="journal article" date="2013" name="Rice">
        <title>Improvement of the Oryza sativa Nipponbare reference genome using next generation sequence and optical map data.</title>
        <authorList>
            <person name="Kawahara Y."/>
            <person name="de la Bastide M."/>
            <person name="Hamilton J.P."/>
            <person name="Kanamori H."/>
            <person name="McCombie W.R."/>
            <person name="Ouyang S."/>
            <person name="Schwartz D.C."/>
            <person name="Tanaka T."/>
            <person name="Wu J."/>
            <person name="Zhou S."/>
            <person name="Childs K.L."/>
            <person name="Davidson R.M."/>
            <person name="Lin H."/>
            <person name="Quesada-Ocampo L."/>
            <person name="Vaillancourt B."/>
            <person name="Sakai H."/>
            <person name="Lee S.S."/>
            <person name="Kim J."/>
            <person name="Numa H."/>
            <person name="Itoh T."/>
            <person name="Buell C.R."/>
            <person name="Matsumoto T."/>
        </authorList>
    </citation>
    <scope>NUCLEOTIDE SEQUENCE [LARGE SCALE GENOMIC DNA]</scope>
    <source>
        <strain evidence="3">cv. Nipponbare</strain>
    </source>
</reference>
<dbReference type="eggNOG" id="ENOG502R7YB">
    <property type="taxonomic scope" value="Eukaryota"/>
</dbReference>
<feature type="compositionally biased region" description="Polar residues" evidence="1">
    <location>
        <begin position="161"/>
        <end position="175"/>
    </location>
</feature>
<dbReference type="EMBL" id="AP014963">
    <property type="protein sequence ID" value="BAT00440.1"/>
    <property type="molecule type" value="Genomic_DNA"/>
</dbReference>
<keyword evidence="3" id="KW-1185">Reference proteome</keyword>
<organism evidence="2 3">
    <name type="scientific">Oryza sativa subsp. japonica</name>
    <name type="common">Rice</name>
    <dbReference type="NCBI Taxonomy" id="39947"/>
    <lineage>
        <taxon>Eukaryota</taxon>
        <taxon>Viridiplantae</taxon>
        <taxon>Streptophyta</taxon>
        <taxon>Embryophyta</taxon>
        <taxon>Tracheophyta</taxon>
        <taxon>Spermatophyta</taxon>
        <taxon>Magnoliopsida</taxon>
        <taxon>Liliopsida</taxon>
        <taxon>Poales</taxon>
        <taxon>Poaceae</taxon>
        <taxon>BOP clade</taxon>
        <taxon>Oryzoideae</taxon>
        <taxon>Oryzeae</taxon>
        <taxon>Oryzinae</taxon>
        <taxon>Oryza</taxon>
        <taxon>Oryza sativa</taxon>
    </lineage>
</organism>
<name>A0A0P0X348_ORYSJ</name>
<feature type="region of interest" description="Disordered" evidence="1">
    <location>
        <begin position="16"/>
        <end position="69"/>
    </location>
</feature>
<evidence type="ECO:0000256" key="1">
    <source>
        <dbReference type="SAM" id="MobiDB-lite"/>
    </source>
</evidence>